<dbReference type="AlphaFoldDB" id="H2AQZ2"/>
<dbReference type="KEGG" id="kaf:KAFR_0B04960"/>
<proteinExistence type="inferred from homology"/>
<comment type="similarity">
    <text evidence="1">Belongs to the peptidase C2 family. PalB/RIM13 subfamily.</text>
</comment>
<dbReference type="InterPro" id="IPR051297">
    <property type="entry name" value="PalB/RIM13"/>
</dbReference>
<dbReference type="SUPFAM" id="SSF54001">
    <property type="entry name" value="Cysteine proteinases"/>
    <property type="match status" value="1"/>
</dbReference>
<dbReference type="OrthoDB" id="167576at2759"/>
<protein>
    <recommendedName>
        <fullName evidence="5">Cysteine protease RIM13</fullName>
    </recommendedName>
</protein>
<keyword evidence="2" id="KW-0645">Protease</keyword>
<evidence type="ECO:0000313" key="7">
    <source>
        <dbReference type="Proteomes" id="UP000005220"/>
    </source>
</evidence>
<dbReference type="EMBL" id="HE650822">
    <property type="protein sequence ID" value="CCF56792.1"/>
    <property type="molecule type" value="Genomic_DNA"/>
</dbReference>
<dbReference type="PANTHER" id="PTHR46143:SF1">
    <property type="entry name" value="CALPAIN-7"/>
    <property type="match status" value="1"/>
</dbReference>
<sequence length="695" mass="79384">MDKWQELQELWKAFYLGSSDEYKMRLSVLNEKASTSNDVEFIQAVLNLNKEIKSADNKIKLAWVTSKVGNRFYPPISVNEATPIAWDESPIDLSPEQVIKYTQRTALQDSAFERDSMEQCRDIPDCSLIASLINIKQAALLLPSVKRVSQTLYHVNLSFNGVSNRLVTVDTSLIPTTASGEQLSLRSNCLVDKVIELSYLQVLFGSYDARGSNVAIDTYRLTGFLPEVCSLDCYSFSTISRYHNSGFCLIALGTGGKGSFVDKSLRTNHDYPLININEASKSFQLCDPLDSNLNLQLNYENVLRNFSQLYINWGWTKLFRFHNKLNIYYSTGKCNAFDCVFDKPILKVMNETKNKETVWLLLESHVRCHADFKNVSYLNIISGDMFEESYAPSDSALDIGLQLKKIDLLPNEHVNLFCHSSISNSFTVHTFSITSAVRTTKLSSFEAVKQISVETDENIKNRRISSLDYYLNPTYSLEIKHDSNREVLLNLQLLSNNSSDLLNLQLFHLNDDDLSKPILFDNRYMKGKYNKLKVPVTTNQKYKVICSKYNEGSHGLCKLLAYVQDFPAENIEVHEIYMEYGGLPYQTCKTVTFAPKKVRAKIYWKCQKINSYFIRVKPLNGTPKYHNISVRCNIFDTETHNSLYNDEHFHTYGLTISNIEIGAKQSVGLLLEIDESKDDEISFQIFIGSKWSINL</sequence>
<dbReference type="RefSeq" id="XP_003955927.1">
    <property type="nucleotide sequence ID" value="XM_003955878.1"/>
</dbReference>
<dbReference type="InterPro" id="IPR038765">
    <property type="entry name" value="Papain-like_cys_pep_sf"/>
</dbReference>
<evidence type="ECO:0000256" key="5">
    <source>
        <dbReference type="ARBA" id="ARBA00042255"/>
    </source>
</evidence>
<dbReference type="PANTHER" id="PTHR46143">
    <property type="entry name" value="CALPAIN-7"/>
    <property type="match status" value="1"/>
</dbReference>
<evidence type="ECO:0000256" key="3">
    <source>
        <dbReference type="ARBA" id="ARBA00022801"/>
    </source>
</evidence>
<dbReference type="GO" id="GO:0006508">
    <property type="term" value="P:proteolysis"/>
    <property type="evidence" value="ECO:0007669"/>
    <property type="project" value="UniProtKB-KW"/>
</dbReference>
<reference evidence="6 7" key="1">
    <citation type="journal article" date="2011" name="Proc. Natl. Acad. Sci. U.S.A.">
        <title>Evolutionary erosion of yeast sex chromosomes by mating-type switching accidents.</title>
        <authorList>
            <person name="Gordon J.L."/>
            <person name="Armisen D."/>
            <person name="Proux-Wera E."/>
            <person name="Oheigeartaigh S.S."/>
            <person name="Byrne K.P."/>
            <person name="Wolfe K.H."/>
        </authorList>
    </citation>
    <scope>NUCLEOTIDE SEQUENCE [LARGE SCALE GENOMIC DNA]</scope>
    <source>
        <strain evidence="7">ATCC 22294 / BCRC 22015 / CBS 2517 / CECT 1963 / NBRC 1671 / NRRL Y-8276</strain>
    </source>
</reference>
<dbReference type="InParanoid" id="H2AQZ2"/>
<dbReference type="FunCoup" id="H2AQZ2">
    <property type="interactions" value="39"/>
</dbReference>
<dbReference type="GeneID" id="13884674"/>
<evidence type="ECO:0000256" key="2">
    <source>
        <dbReference type="ARBA" id="ARBA00022670"/>
    </source>
</evidence>
<accession>H2AQZ2</accession>
<dbReference type="Proteomes" id="UP000005220">
    <property type="component" value="Chromosome 2"/>
</dbReference>
<name>H2AQZ2_KAZAF</name>
<evidence type="ECO:0000256" key="4">
    <source>
        <dbReference type="ARBA" id="ARBA00022807"/>
    </source>
</evidence>
<dbReference type="HOGENOM" id="CLU_395483_0_0_1"/>
<keyword evidence="3" id="KW-0378">Hydrolase</keyword>
<organism evidence="6 7">
    <name type="scientific">Kazachstania africana (strain ATCC 22294 / BCRC 22015 / CBS 2517 / CECT 1963 / NBRC 1671 / NRRL Y-8276)</name>
    <name type="common">Yeast</name>
    <name type="synonym">Kluyveromyces africanus</name>
    <dbReference type="NCBI Taxonomy" id="1071382"/>
    <lineage>
        <taxon>Eukaryota</taxon>
        <taxon>Fungi</taxon>
        <taxon>Dikarya</taxon>
        <taxon>Ascomycota</taxon>
        <taxon>Saccharomycotina</taxon>
        <taxon>Saccharomycetes</taxon>
        <taxon>Saccharomycetales</taxon>
        <taxon>Saccharomycetaceae</taxon>
        <taxon>Kazachstania</taxon>
    </lineage>
</organism>
<gene>
    <name evidence="6" type="primary">KAFR0B04960</name>
    <name evidence="6" type="ORF">KAFR_0B04960</name>
</gene>
<dbReference type="MEROPS" id="C02.030"/>
<keyword evidence="7" id="KW-1185">Reference proteome</keyword>
<evidence type="ECO:0000256" key="1">
    <source>
        <dbReference type="ARBA" id="ARBA00010193"/>
    </source>
</evidence>
<evidence type="ECO:0000313" key="6">
    <source>
        <dbReference type="EMBL" id="CCF56792.1"/>
    </source>
</evidence>
<dbReference type="STRING" id="1071382.H2AQZ2"/>
<keyword evidence="4" id="KW-0788">Thiol protease</keyword>
<dbReference type="GO" id="GO:0004197">
    <property type="term" value="F:cysteine-type endopeptidase activity"/>
    <property type="evidence" value="ECO:0007669"/>
    <property type="project" value="TreeGrafter"/>
</dbReference>
<dbReference type="eggNOG" id="KOG0045">
    <property type="taxonomic scope" value="Eukaryota"/>
</dbReference>